<dbReference type="PROSITE" id="PS51186">
    <property type="entry name" value="GNAT"/>
    <property type="match status" value="1"/>
</dbReference>
<name>A0ABY2S8G3_9PSEU</name>
<gene>
    <name evidence="2" type="ORF">FCN18_07985</name>
</gene>
<dbReference type="Pfam" id="PF13673">
    <property type="entry name" value="Acetyltransf_10"/>
    <property type="match status" value="1"/>
</dbReference>
<protein>
    <submittedName>
        <fullName evidence="2">GNAT family N-acetyltransferase</fullName>
    </submittedName>
</protein>
<dbReference type="Gene3D" id="3.40.630.30">
    <property type="match status" value="1"/>
</dbReference>
<comment type="caution">
    <text evidence="2">The sequence shown here is derived from an EMBL/GenBank/DDBJ whole genome shotgun (WGS) entry which is preliminary data.</text>
</comment>
<dbReference type="RefSeq" id="WP_113642138.1">
    <property type="nucleotide sequence ID" value="NZ_SWMS01000003.1"/>
</dbReference>
<accession>A0ABY2S8G3</accession>
<organism evidence="2 3">
    <name type="scientific">Prauserella endophytica</name>
    <dbReference type="NCBI Taxonomy" id="1592324"/>
    <lineage>
        <taxon>Bacteria</taxon>
        <taxon>Bacillati</taxon>
        <taxon>Actinomycetota</taxon>
        <taxon>Actinomycetes</taxon>
        <taxon>Pseudonocardiales</taxon>
        <taxon>Pseudonocardiaceae</taxon>
        <taxon>Prauserella</taxon>
        <taxon>Prauserella coralliicola group</taxon>
    </lineage>
</organism>
<sequence length="194" mass="21024">MAIDERASVGVLVAAFQDDPVSRWLFPEDESRPRAAERLFAPLVSRSAAEGELAVAGGGAAVAVWLSLAAGESVMGGSDGEVPPELLPHVRRLVTFADLAGRRHPHDRAHLYLPFLGVEPGRQGSGLARTLLAERLAKADEQGLPAYLEASSARSRPLYERHGFHTIGDPITLPDGPPIWPMWREPAQRQGEMR</sequence>
<dbReference type="InterPro" id="IPR052523">
    <property type="entry name" value="Trichothecene_AcTrans"/>
</dbReference>
<dbReference type="CDD" id="cd04301">
    <property type="entry name" value="NAT_SF"/>
    <property type="match status" value="1"/>
</dbReference>
<evidence type="ECO:0000313" key="3">
    <source>
        <dbReference type="Proteomes" id="UP000309992"/>
    </source>
</evidence>
<dbReference type="PANTHER" id="PTHR42791">
    <property type="entry name" value="GNAT FAMILY ACETYLTRANSFERASE"/>
    <property type="match status" value="1"/>
</dbReference>
<dbReference type="Proteomes" id="UP000309992">
    <property type="component" value="Unassembled WGS sequence"/>
</dbReference>
<keyword evidence="3" id="KW-1185">Reference proteome</keyword>
<evidence type="ECO:0000259" key="1">
    <source>
        <dbReference type="PROSITE" id="PS51186"/>
    </source>
</evidence>
<proteinExistence type="predicted"/>
<dbReference type="SUPFAM" id="SSF55729">
    <property type="entry name" value="Acyl-CoA N-acyltransferases (Nat)"/>
    <property type="match status" value="1"/>
</dbReference>
<dbReference type="EMBL" id="SWMS01000003">
    <property type="protein sequence ID" value="TKG72190.1"/>
    <property type="molecule type" value="Genomic_DNA"/>
</dbReference>
<reference evidence="2 3" key="1">
    <citation type="journal article" date="2015" name="Antonie Van Leeuwenhoek">
        <title>Prauserella endophytica sp. nov., an endophytic actinobacterium isolated from Tamarix taklamakanensis.</title>
        <authorList>
            <person name="Liu J.M."/>
            <person name="Habden X."/>
            <person name="Guo L."/>
            <person name="Tuo L."/>
            <person name="Jiang Z.K."/>
            <person name="Liu S.W."/>
            <person name="Liu X.F."/>
            <person name="Chen L."/>
            <person name="Li R.F."/>
            <person name="Zhang Y.Q."/>
            <person name="Sun C.H."/>
        </authorList>
    </citation>
    <scope>NUCLEOTIDE SEQUENCE [LARGE SCALE GENOMIC DNA]</scope>
    <source>
        <strain evidence="2 3">CGMCC 4.7182</strain>
    </source>
</reference>
<dbReference type="InterPro" id="IPR000182">
    <property type="entry name" value="GNAT_dom"/>
</dbReference>
<dbReference type="PANTHER" id="PTHR42791:SF1">
    <property type="entry name" value="N-ACETYLTRANSFERASE DOMAIN-CONTAINING PROTEIN"/>
    <property type="match status" value="1"/>
</dbReference>
<dbReference type="InterPro" id="IPR016181">
    <property type="entry name" value="Acyl_CoA_acyltransferase"/>
</dbReference>
<feature type="domain" description="N-acetyltransferase" evidence="1">
    <location>
        <begin position="104"/>
        <end position="187"/>
    </location>
</feature>
<evidence type="ECO:0000313" key="2">
    <source>
        <dbReference type="EMBL" id="TKG72190.1"/>
    </source>
</evidence>